<dbReference type="InterPro" id="IPR001670">
    <property type="entry name" value="ADH_Fe/GldA"/>
</dbReference>
<feature type="domain" description="Fe-containing alcohol dehydrogenase-like C-terminal" evidence="5">
    <location>
        <begin position="203"/>
        <end position="371"/>
    </location>
</feature>
<gene>
    <name evidence="6" type="ORF">CJP16_02560</name>
</gene>
<evidence type="ECO:0000256" key="2">
    <source>
        <dbReference type="ARBA" id="ARBA00007358"/>
    </source>
</evidence>
<dbReference type="Proteomes" id="UP000233467">
    <property type="component" value="Unassembled WGS sequence"/>
</dbReference>
<evidence type="ECO:0000259" key="5">
    <source>
        <dbReference type="Pfam" id="PF25137"/>
    </source>
</evidence>
<evidence type="ECO:0000313" key="7">
    <source>
        <dbReference type="Proteomes" id="UP000233467"/>
    </source>
</evidence>
<dbReference type="GO" id="GO:0008106">
    <property type="term" value="F:alcohol dehydrogenase (NADP+) activity"/>
    <property type="evidence" value="ECO:0007669"/>
    <property type="project" value="TreeGrafter"/>
</dbReference>
<dbReference type="Pfam" id="PF00465">
    <property type="entry name" value="Fe-ADH"/>
    <property type="match status" value="1"/>
</dbReference>
<comment type="similarity">
    <text evidence="2">Belongs to the iron-containing alcohol dehydrogenase family.</text>
</comment>
<protein>
    <submittedName>
        <fullName evidence="6">NADH-dependent alcohol dehydrogenase</fullName>
    </submittedName>
</protein>
<dbReference type="GO" id="GO:0046872">
    <property type="term" value="F:metal ion binding"/>
    <property type="evidence" value="ECO:0007669"/>
    <property type="project" value="InterPro"/>
</dbReference>
<dbReference type="Gene3D" id="1.20.1090.10">
    <property type="entry name" value="Dehydroquinate synthase-like - alpha domain"/>
    <property type="match status" value="1"/>
</dbReference>
<dbReference type="SUPFAM" id="SSF56796">
    <property type="entry name" value="Dehydroquinate synthase-like"/>
    <property type="match status" value="1"/>
</dbReference>
<name>A0A2N3J6Q2_AERSO</name>
<evidence type="ECO:0000313" key="6">
    <source>
        <dbReference type="EMBL" id="PKQ82250.1"/>
    </source>
</evidence>
<dbReference type="Pfam" id="PF25137">
    <property type="entry name" value="ADH_Fe_C"/>
    <property type="match status" value="1"/>
</dbReference>
<feature type="domain" description="Alcohol dehydrogenase iron-type/glycerol dehydrogenase GldA" evidence="4">
    <location>
        <begin position="25"/>
        <end position="189"/>
    </location>
</feature>
<dbReference type="FunFam" id="3.40.50.1970:FF:000003">
    <property type="entry name" value="Alcohol dehydrogenase, iron-containing"/>
    <property type="match status" value="1"/>
</dbReference>
<dbReference type="AlphaFoldDB" id="A0A2N3J6Q2"/>
<sequence length="399" mass="43082">MAGAQCPRSVQVEDPAVYNFQYANPTRICFGEGQIASLPTLIPPGSRLLVLYGGGSIKQNGVYEQLTQALEGVAWQEFSGIGANPRYELLMEAVALVKRERIDFLLAVGGGSVVDGTKFVAAAACYEGSDPWDICGKQASVHQALPMGCVLTLPATGSENNPTSVVSRGDVKISFRSPLVQPQFAVLDPATTYSLPARQTGNGVVDAFIHIIEQYLTFPVGGDVQDRLAEGLLQVLVENGPRALAEPTNYQVRANLMWAASLALNGLIGCGVPQDWASHAIGHQLTALYGLDHGQSLAVVLPSLLRERASQKQDKLAQFAERVWHSTREDKALRIEEAIIRTEQFFQKMGLGTRLADYGLSESCIPAVCSNLKRVGRTALGEQQDIDPDRVARILARAL</sequence>
<comment type="caution">
    <text evidence="6">The sequence shown here is derived from an EMBL/GenBank/DDBJ whole genome shotgun (WGS) entry which is preliminary data.</text>
</comment>
<evidence type="ECO:0000259" key="4">
    <source>
        <dbReference type="Pfam" id="PF00465"/>
    </source>
</evidence>
<evidence type="ECO:0000256" key="3">
    <source>
        <dbReference type="ARBA" id="ARBA00023002"/>
    </source>
</evidence>
<comment type="cofactor">
    <cofactor evidence="1">
        <name>Fe cation</name>
        <dbReference type="ChEBI" id="CHEBI:24875"/>
    </cofactor>
</comment>
<dbReference type="InterPro" id="IPR044731">
    <property type="entry name" value="BDH-like"/>
</dbReference>
<reference evidence="6 7" key="1">
    <citation type="journal article" date="2017" name="Front. Microbiol.">
        <title>Strong Genomic and Phenotypic Heterogeneity in the Aeromonas sobria Species Complex.</title>
        <authorList>
            <person name="Gauthier J."/>
            <person name="Vincent A.T."/>
            <person name="Charette S.J."/>
            <person name="Derome N."/>
        </authorList>
    </citation>
    <scope>NUCLEOTIDE SEQUENCE [LARGE SCALE GENOMIC DNA]</scope>
    <source>
        <strain evidence="6 7">TM18</strain>
    </source>
</reference>
<dbReference type="GO" id="GO:1990002">
    <property type="term" value="F:methylglyoxal reductase (NADPH) (acetol producing) activity"/>
    <property type="evidence" value="ECO:0007669"/>
    <property type="project" value="TreeGrafter"/>
</dbReference>
<dbReference type="CDD" id="cd08187">
    <property type="entry name" value="BDH"/>
    <property type="match status" value="1"/>
</dbReference>
<dbReference type="GO" id="GO:1990362">
    <property type="term" value="F:butanol dehydrogenase (NAD+) activity"/>
    <property type="evidence" value="ECO:0007669"/>
    <property type="project" value="InterPro"/>
</dbReference>
<dbReference type="GO" id="GO:0005829">
    <property type="term" value="C:cytosol"/>
    <property type="evidence" value="ECO:0007669"/>
    <property type="project" value="TreeGrafter"/>
</dbReference>
<organism evidence="6 7">
    <name type="scientific">Aeromonas sobria</name>
    <dbReference type="NCBI Taxonomy" id="646"/>
    <lineage>
        <taxon>Bacteria</taxon>
        <taxon>Pseudomonadati</taxon>
        <taxon>Pseudomonadota</taxon>
        <taxon>Gammaproteobacteria</taxon>
        <taxon>Aeromonadales</taxon>
        <taxon>Aeromonadaceae</taxon>
        <taxon>Aeromonas</taxon>
    </lineage>
</organism>
<dbReference type="PANTHER" id="PTHR43633:SF1">
    <property type="entry name" value="ALCOHOL DEHYDROGENASE YQHD"/>
    <property type="match status" value="1"/>
</dbReference>
<keyword evidence="3" id="KW-0560">Oxidoreductase</keyword>
<dbReference type="InterPro" id="IPR056798">
    <property type="entry name" value="ADH_Fe_C"/>
</dbReference>
<dbReference type="PANTHER" id="PTHR43633">
    <property type="entry name" value="ALCOHOL DEHYDROGENASE YQHD"/>
    <property type="match status" value="1"/>
</dbReference>
<evidence type="ECO:0000256" key="1">
    <source>
        <dbReference type="ARBA" id="ARBA00001962"/>
    </source>
</evidence>
<dbReference type="Gene3D" id="3.40.50.1970">
    <property type="match status" value="1"/>
</dbReference>
<accession>A0A2N3J6Q2</accession>
<proteinExistence type="inferred from homology"/>
<dbReference type="EMBL" id="NQMM01000009">
    <property type="protein sequence ID" value="PKQ82250.1"/>
    <property type="molecule type" value="Genomic_DNA"/>
</dbReference>
<keyword evidence="7" id="KW-1185">Reference proteome</keyword>